<dbReference type="GO" id="GO:0005506">
    <property type="term" value="F:iron ion binding"/>
    <property type="evidence" value="ECO:0007669"/>
    <property type="project" value="InterPro"/>
</dbReference>
<dbReference type="PRINTS" id="PR00385">
    <property type="entry name" value="P450"/>
</dbReference>
<evidence type="ECO:0000256" key="2">
    <source>
        <dbReference type="ARBA" id="ARBA00022723"/>
    </source>
</evidence>
<evidence type="ECO:0000256" key="5">
    <source>
        <dbReference type="ARBA" id="ARBA00023033"/>
    </source>
</evidence>
<organism evidence="8 9">
    <name type="scientific">Cajanus cajan</name>
    <name type="common">Pigeon pea</name>
    <name type="synonym">Cajanus indicus</name>
    <dbReference type="NCBI Taxonomy" id="3821"/>
    <lineage>
        <taxon>Eukaryota</taxon>
        <taxon>Viridiplantae</taxon>
        <taxon>Streptophyta</taxon>
        <taxon>Embryophyta</taxon>
        <taxon>Tracheophyta</taxon>
        <taxon>Spermatophyta</taxon>
        <taxon>Magnoliopsida</taxon>
        <taxon>eudicotyledons</taxon>
        <taxon>Gunneridae</taxon>
        <taxon>Pentapetalae</taxon>
        <taxon>rosids</taxon>
        <taxon>fabids</taxon>
        <taxon>Fabales</taxon>
        <taxon>Fabaceae</taxon>
        <taxon>Papilionoideae</taxon>
        <taxon>50 kb inversion clade</taxon>
        <taxon>NPAAA clade</taxon>
        <taxon>indigoferoid/millettioid clade</taxon>
        <taxon>Phaseoleae</taxon>
        <taxon>Cajanus</taxon>
    </lineage>
</organism>
<dbReference type="GO" id="GO:0016705">
    <property type="term" value="F:oxidoreductase activity, acting on paired donors, with incorporation or reduction of molecular oxygen"/>
    <property type="evidence" value="ECO:0007669"/>
    <property type="project" value="InterPro"/>
</dbReference>
<dbReference type="OMA" id="RTANTMI"/>
<dbReference type="Gene3D" id="1.10.630.10">
    <property type="entry name" value="Cytochrome P450"/>
    <property type="match status" value="1"/>
</dbReference>
<dbReference type="InterPro" id="IPR001128">
    <property type="entry name" value="Cyt_P450"/>
</dbReference>
<protein>
    <submittedName>
        <fullName evidence="8">Isoflavone 2'-hydroxylase</fullName>
    </submittedName>
</protein>
<dbReference type="PRINTS" id="PR00463">
    <property type="entry name" value="EP450I"/>
</dbReference>
<keyword evidence="9" id="KW-1185">Reference proteome</keyword>
<evidence type="ECO:0000256" key="6">
    <source>
        <dbReference type="PIRSR" id="PIRSR602401-1"/>
    </source>
</evidence>
<keyword evidence="2 6" id="KW-0479">Metal-binding</keyword>
<keyword evidence="1 6" id="KW-0349">Heme</keyword>
<keyword evidence="4 6" id="KW-0408">Iron</keyword>
<keyword evidence="3 7" id="KW-0560">Oxidoreductase</keyword>
<dbReference type="SUPFAM" id="SSF48264">
    <property type="entry name" value="Cytochrome P450"/>
    <property type="match status" value="1"/>
</dbReference>
<dbReference type="PROSITE" id="PS00086">
    <property type="entry name" value="CYTOCHROME_P450"/>
    <property type="match status" value="1"/>
</dbReference>
<name>A0A151SIA0_CAJCA</name>
<comment type="cofactor">
    <cofactor evidence="6">
        <name>heme</name>
        <dbReference type="ChEBI" id="CHEBI:30413"/>
    </cofactor>
</comment>
<dbReference type="InterPro" id="IPR050651">
    <property type="entry name" value="Plant_Cytochrome_P450_Monoox"/>
</dbReference>
<dbReference type="PANTHER" id="PTHR47947:SF24">
    <property type="entry name" value="ISOFLAVONE 2'-HYDROXYLASE-LIKE"/>
    <property type="match status" value="1"/>
</dbReference>
<evidence type="ECO:0000256" key="1">
    <source>
        <dbReference type="ARBA" id="ARBA00022617"/>
    </source>
</evidence>
<gene>
    <name evidence="8" type="ORF">KK1_000673</name>
</gene>
<feature type="binding site" description="axial binding residue" evidence="6">
    <location>
        <position position="257"/>
    </location>
    <ligand>
        <name>heme</name>
        <dbReference type="ChEBI" id="CHEBI:30413"/>
    </ligand>
    <ligandPart>
        <name>Fe</name>
        <dbReference type="ChEBI" id="CHEBI:18248"/>
    </ligandPart>
</feature>
<dbReference type="InterPro" id="IPR017972">
    <property type="entry name" value="Cyt_P450_CS"/>
</dbReference>
<dbReference type="AlphaFoldDB" id="A0A151SIA0"/>
<evidence type="ECO:0000313" key="9">
    <source>
        <dbReference type="Proteomes" id="UP000075243"/>
    </source>
</evidence>
<sequence>MFNTVLRMVSRKRYYGEDCEMSNVKEAKEFREMIHDLLSLMGPSNPGDFLPLVRLFDLDGLEKKLKSVSKRSDAFFQGLIDEHRNGKRIANTMIDYLLTQQRSQPEYYTDQIIKGLALSIIFAGTDTSTLTLEWAMSNLLNHPEILEKAKKELDTCIEKNRLVDEHDISKLSYIQCIIYETLRLYPAGPLLLPHLSSEDCTIGEYDVPQNTILLLNAWAIHRDPMLWNDPTHFKPERFEKEGEANKLLTFGLGRRACPGENMAQRSMNLTLALLIQCFEWRNTNKEIDMTEGKEAVMSKKYPLEAMCQVRQSLAIKDMC</sequence>
<proteinExistence type="inferred from homology"/>
<evidence type="ECO:0000313" key="8">
    <source>
        <dbReference type="EMBL" id="KYP54485.1"/>
    </source>
</evidence>
<comment type="similarity">
    <text evidence="7">Belongs to the cytochrome P450 family.</text>
</comment>
<evidence type="ECO:0000256" key="4">
    <source>
        <dbReference type="ARBA" id="ARBA00023004"/>
    </source>
</evidence>
<dbReference type="Gramene" id="C.cajan_00654.t">
    <property type="protein sequence ID" value="C.cajan_00654.t"/>
    <property type="gene ID" value="C.cajan_00654"/>
</dbReference>
<dbReference type="STRING" id="3821.A0A151SIA0"/>
<reference evidence="8 9" key="1">
    <citation type="journal article" date="2012" name="Nat. Biotechnol.">
        <title>Draft genome sequence of pigeonpea (Cajanus cajan), an orphan legume crop of resource-poor farmers.</title>
        <authorList>
            <person name="Varshney R.K."/>
            <person name="Chen W."/>
            <person name="Li Y."/>
            <person name="Bharti A.K."/>
            <person name="Saxena R.K."/>
            <person name="Schlueter J.A."/>
            <person name="Donoghue M.T."/>
            <person name="Azam S."/>
            <person name="Fan G."/>
            <person name="Whaley A.M."/>
            <person name="Farmer A.D."/>
            <person name="Sheridan J."/>
            <person name="Iwata A."/>
            <person name="Tuteja R."/>
            <person name="Penmetsa R.V."/>
            <person name="Wu W."/>
            <person name="Upadhyaya H.D."/>
            <person name="Yang S.P."/>
            <person name="Shah T."/>
            <person name="Saxena K.B."/>
            <person name="Michael T."/>
            <person name="McCombie W.R."/>
            <person name="Yang B."/>
            <person name="Zhang G."/>
            <person name="Yang H."/>
            <person name="Wang J."/>
            <person name="Spillane C."/>
            <person name="Cook D.R."/>
            <person name="May G.D."/>
            <person name="Xu X."/>
            <person name="Jackson S.A."/>
        </authorList>
    </citation>
    <scope>NUCLEOTIDE SEQUENCE [LARGE SCALE GENOMIC DNA]</scope>
    <source>
        <strain evidence="9">cv. Asha</strain>
    </source>
</reference>
<evidence type="ECO:0000256" key="7">
    <source>
        <dbReference type="RuleBase" id="RU000461"/>
    </source>
</evidence>
<dbReference type="Proteomes" id="UP000075243">
    <property type="component" value="Chromosome 11"/>
</dbReference>
<accession>A0A151SIA0</accession>
<dbReference type="EMBL" id="CM003613">
    <property type="protein sequence ID" value="KYP54485.1"/>
    <property type="molecule type" value="Genomic_DNA"/>
</dbReference>
<keyword evidence="5 7" id="KW-0503">Monooxygenase</keyword>
<dbReference type="PANTHER" id="PTHR47947">
    <property type="entry name" value="CYTOCHROME P450 82C3-RELATED"/>
    <property type="match status" value="1"/>
</dbReference>
<dbReference type="Pfam" id="PF00067">
    <property type="entry name" value="p450"/>
    <property type="match status" value="1"/>
</dbReference>
<dbReference type="InterPro" id="IPR036396">
    <property type="entry name" value="Cyt_P450_sf"/>
</dbReference>
<dbReference type="InterPro" id="IPR002401">
    <property type="entry name" value="Cyt_P450_E_grp-I"/>
</dbReference>
<dbReference type="GO" id="GO:0020037">
    <property type="term" value="F:heme binding"/>
    <property type="evidence" value="ECO:0007669"/>
    <property type="project" value="InterPro"/>
</dbReference>
<evidence type="ECO:0000256" key="3">
    <source>
        <dbReference type="ARBA" id="ARBA00023002"/>
    </source>
</evidence>
<dbReference type="GO" id="GO:0004497">
    <property type="term" value="F:monooxygenase activity"/>
    <property type="evidence" value="ECO:0007669"/>
    <property type="project" value="UniProtKB-KW"/>
</dbReference>